<evidence type="ECO:0000313" key="1">
    <source>
        <dbReference type="EMBL" id="GIE07042.1"/>
    </source>
</evidence>
<sequence length="193" mass="21415">MAAELASAEYAFLIILRAEGREISNTEMDKLYEVRLRTPIYEKLNALGYVSSDTSHRPYRHAITNQGLKVLAGPLTIEAEDGEKRTLREKQLWAAVVAQHNGTRPDAGIEDGIRAAYRELAAGPGEWVDLAALRQLLGDVSKTAVDRALIHLLDEPDVRLEPEPFGHRIGPEERRAAVHIGGEDRHKLAIGLR</sequence>
<organism evidence="1 2">
    <name type="scientific">Paractinoplanes durhamensis</name>
    <dbReference type="NCBI Taxonomy" id="113563"/>
    <lineage>
        <taxon>Bacteria</taxon>
        <taxon>Bacillati</taxon>
        <taxon>Actinomycetota</taxon>
        <taxon>Actinomycetes</taxon>
        <taxon>Micromonosporales</taxon>
        <taxon>Micromonosporaceae</taxon>
        <taxon>Paractinoplanes</taxon>
    </lineage>
</organism>
<evidence type="ECO:0000313" key="2">
    <source>
        <dbReference type="Proteomes" id="UP000637628"/>
    </source>
</evidence>
<dbReference type="EMBL" id="BOML01000071">
    <property type="protein sequence ID" value="GIE07042.1"/>
    <property type="molecule type" value="Genomic_DNA"/>
</dbReference>
<keyword evidence="2" id="KW-1185">Reference proteome</keyword>
<name>A0ABQ3ZB53_9ACTN</name>
<dbReference type="Proteomes" id="UP000637628">
    <property type="component" value="Unassembled WGS sequence"/>
</dbReference>
<accession>A0ABQ3ZB53</accession>
<reference evidence="1 2" key="1">
    <citation type="submission" date="2021-01" db="EMBL/GenBank/DDBJ databases">
        <title>Whole genome shotgun sequence of Actinoplanes durhamensis NBRC 14914.</title>
        <authorList>
            <person name="Komaki H."/>
            <person name="Tamura T."/>
        </authorList>
    </citation>
    <scope>NUCLEOTIDE SEQUENCE [LARGE SCALE GENOMIC DNA]</scope>
    <source>
        <strain evidence="1 2">NBRC 14914</strain>
    </source>
</reference>
<dbReference type="RefSeq" id="WP_203734885.1">
    <property type="nucleotide sequence ID" value="NZ_BAAATX010000028.1"/>
</dbReference>
<comment type="caution">
    <text evidence="1">The sequence shown here is derived from an EMBL/GenBank/DDBJ whole genome shotgun (WGS) entry which is preliminary data.</text>
</comment>
<proteinExistence type="predicted"/>
<gene>
    <name evidence="1" type="ORF">Adu01nite_83920</name>
</gene>
<protein>
    <submittedName>
        <fullName evidence="1">Uncharacterized protein</fullName>
    </submittedName>
</protein>